<protein>
    <submittedName>
        <fullName evidence="2">Uncharacterized protein</fullName>
    </submittedName>
</protein>
<proteinExistence type="predicted"/>
<dbReference type="Proteomes" id="UP000887580">
    <property type="component" value="Unplaced"/>
</dbReference>
<evidence type="ECO:0000313" key="1">
    <source>
        <dbReference type="Proteomes" id="UP000887580"/>
    </source>
</evidence>
<evidence type="ECO:0000313" key="2">
    <source>
        <dbReference type="WBParaSite" id="PS1159_v2.g19280.t1"/>
    </source>
</evidence>
<reference evidence="2" key="1">
    <citation type="submission" date="2022-11" db="UniProtKB">
        <authorList>
            <consortium name="WormBaseParasite"/>
        </authorList>
    </citation>
    <scope>IDENTIFICATION</scope>
</reference>
<organism evidence="1 2">
    <name type="scientific">Panagrolaimus sp. PS1159</name>
    <dbReference type="NCBI Taxonomy" id="55785"/>
    <lineage>
        <taxon>Eukaryota</taxon>
        <taxon>Metazoa</taxon>
        <taxon>Ecdysozoa</taxon>
        <taxon>Nematoda</taxon>
        <taxon>Chromadorea</taxon>
        <taxon>Rhabditida</taxon>
        <taxon>Tylenchina</taxon>
        <taxon>Panagrolaimomorpha</taxon>
        <taxon>Panagrolaimoidea</taxon>
        <taxon>Panagrolaimidae</taxon>
        <taxon>Panagrolaimus</taxon>
    </lineage>
</organism>
<name>A0AC35FQ40_9BILA</name>
<sequence>MFKKLRKTRFIFALFSVMIFLVLYNIYRKNYEIEFGQPLVTSELIKNDKKNAEHIASQEEEDGGEEEEENVDKEENENLNFGFDGDIRAAVDNLGNNNKKPKNAGKPAVANIENGGENYND</sequence>
<accession>A0AC35FQ40</accession>
<dbReference type="WBParaSite" id="PS1159_v2.g19280.t1">
    <property type="protein sequence ID" value="PS1159_v2.g19280.t1"/>
    <property type="gene ID" value="PS1159_v2.g19280"/>
</dbReference>